<keyword evidence="1" id="KW-0812">Transmembrane</keyword>
<gene>
    <name evidence="2" type="ORF">QNI22_35885</name>
</gene>
<keyword evidence="1" id="KW-1133">Transmembrane helix</keyword>
<feature type="transmembrane region" description="Helical" evidence="1">
    <location>
        <begin position="7"/>
        <end position="28"/>
    </location>
</feature>
<evidence type="ECO:0000313" key="3">
    <source>
        <dbReference type="Proteomes" id="UP001232063"/>
    </source>
</evidence>
<organism evidence="2 3">
    <name type="scientific">Xanthocytophaga agilis</name>
    <dbReference type="NCBI Taxonomy" id="3048010"/>
    <lineage>
        <taxon>Bacteria</taxon>
        <taxon>Pseudomonadati</taxon>
        <taxon>Bacteroidota</taxon>
        <taxon>Cytophagia</taxon>
        <taxon>Cytophagales</taxon>
        <taxon>Rhodocytophagaceae</taxon>
        <taxon>Xanthocytophaga</taxon>
    </lineage>
</organism>
<evidence type="ECO:0000256" key="1">
    <source>
        <dbReference type="SAM" id="Phobius"/>
    </source>
</evidence>
<sequence length="107" mass="12507">MKFKRIFLRYCDVAAFGITFLFLLSIVTKLLHTDPFSIFETSSSGFNTLIAFSVMILFTLSYFNVFILFFGLIMSWFEKKFGKFIFYILAIIFEMGIIKLFTDSNLP</sequence>
<proteinExistence type="predicted"/>
<dbReference type="Proteomes" id="UP001232063">
    <property type="component" value="Unassembled WGS sequence"/>
</dbReference>
<evidence type="ECO:0000313" key="2">
    <source>
        <dbReference type="EMBL" id="MDJ1506096.1"/>
    </source>
</evidence>
<protein>
    <submittedName>
        <fullName evidence="2">Uncharacterized protein</fullName>
    </submittedName>
</protein>
<accession>A0AAE3R932</accession>
<keyword evidence="3" id="KW-1185">Reference proteome</keyword>
<reference evidence="2" key="1">
    <citation type="submission" date="2023-05" db="EMBL/GenBank/DDBJ databases">
        <authorList>
            <person name="Zhang X."/>
        </authorList>
    </citation>
    <scope>NUCLEOTIDE SEQUENCE</scope>
    <source>
        <strain evidence="2">BD1B2-1</strain>
    </source>
</reference>
<dbReference type="EMBL" id="JASJOU010000020">
    <property type="protein sequence ID" value="MDJ1506096.1"/>
    <property type="molecule type" value="Genomic_DNA"/>
</dbReference>
<name>A0AAE3R932_9BACT</name>
<feature type="transmembrane region" description="Helical" evidence="1">
    <location>
        <begin position="84"/>
        <end position="102"/>
    </location>
</feature>
<dbReference type="AlphaFoldDB" id="A0AAE3R932"/>
<keyword evidence="1" id="KW-0472">Membrane</keyword>
<feature type="transmembrane region" description="Helical" evidence="1">
    <location>
        <begin position="48"/>
        <end position="72"/>
    </location>
</feature>
<comment type="caution">
    <text evidence="2">The sequence shown here is derived from an EMBL/GenBank/DDBJ whole genome shotgun (WGS) entry which is preliminary data.</text>
</comment>